<dbReference type="GO" id="GO:0015629">
    <property type="term" value="C:actin cytoskeleton"/>
    <property type="evidence" value="ECO:0007669"/>
    <property type="project" value="TreeGrafter"/>
</dbReference>
<dbReference type="GO" id="GO:0005634">
    <property type="term" value="C:nucleus"/>
    <property type="evidence" value="ECO:0007669"/>
    <property type="project" value="TreeGrafter"/>
</dbReference>
<dbReference type="Proteomes" id="UP000827092">
    <property type="component" value="Unassembled WGS sequence"/>
</dbReference>
<name>A0AAV6UMY0_9ARAC</name>
<organism evidence="5 6">
    <name type="scientific">Oedothorax gibbosus</name>
    <dbReference type="NCBI Taxonomy" id="931172"/>
    <lineage>
        <taxon>Eukaryota</taxon>
        <taxon>Metazoa</taxon>
        <taxon>Ecdysozoa</taxon>
        <taxon>Arthropoda</taxon>
        <taxon>Chelicerata</taxon>
        <taxon>Arachnida</taxon>
        <taxon>Araneae</taxon>
        <taxon>Araneomorphae</taxon>
        <taxon>Entelegynae</taxon>
        <taxon>Araneoidea</taxon>
        <taxon>Linyphiidae</taxon>
        <taxon>Erigoninae</taxon>
        <taxon>Oedothorax</taxon>
    </lineage>
</organism>
<evidence type="ECO:0000256" key="1">
    <source>
        <dbReference type="ARBA" id="ARBA00004496"/>
    </source>
</evidence>
<comment type="caution">
    <text evidence="5">The sequence shown here is derived from an EMBL/GenBank/DDBJ whole genome shotgun (WGS) entry which is preliminary data.</text>
</comment>
<dbReference type="GO" id="GO:0030018">
    <property type="term" value="C:Z disc"/>
    <property type="evidence" value="ECO:0007669"/>
    <property type="project" value="TreeGrafter"/>
</dbReference>
<dbReference type="GO" id="GO:0003779">
    <property type="term" value="F:actin binding"/>
    <property type="evidence" value="ECO:0007669"/>
    <property type="project" value="TreeGrafter"/>
</dbReference>
<dbReference type="AlphaFoldDB" id="A0AAV6UMY0"/>
<proteinExistence type="inferred from homology"/>
<gene>
    <name evidence="5" type="ORF">JTE90_005219</name>
</gene>
<dbReference type="EMBL" id="JAFNEN010000368">
    <property type="protein sequence ID" value="KAG8184606.1"/>
    <property type="molecule type" value="Genomic_DNA"/>
</dbReference>
<evidence type="ECO:0000256" key="4">
    <source>
        <dbReference type="ARBA" id="ARBA00038161"/>
    </source>
</evidence>
<comment type="similarity">
    <text evidence="4">Belongs to the synaptopodin family.</text>
</comment>
<comment type="subcellular location">
    <subcellularLocation>
        <location evidence="1">Cytoplasm</location>
    </subcellularLocation>
</comment>
<keyword evidence="2" id="KW-0963">Cytoplasm</keyword>
<reference evidence="5 6" key="1">
    <citation type="journal article" date="2022" name="Nat. Ecol. Evol.">
        <title>A masculinizing supergene underlies an exaggerated male reproductive morph in a spider.</title>
        <authorList>
            <person name="Hendrickx F."/>
            <person name="De Corte Z."/>
            <person name="Sonet G."/>
            <person name="Van Belleghem S.M."/>
            <person name="Kostlbacher S."/>
            <person name="Vangestel C."/>
        </authorList>
    </citation>
    <scope>NUCLEOTIDE SEQUENCE [LARGE SCALE GENOMIC DNA]</scope>
    <source>
        <strain evidence="5">W744_W776</strain>
    </source>
</reference>
<keyword evidence="3" id="KW-0597">Phosphoprotein</keyword>
<evidence type="ECO:0000256" key="2">
    <source>
        <dbReference type="ARBA" id="ARBA00022490"/>
    </source>
</evidence>
<protein>
    <submittedName>
        <fullName evidence="5">Uncharacterized protein</fullName>
    </submittedName>
</protein>
<sequence length="320" mass="35523">MGLPSLAETDKTNYCLSPKIYQPSNMEGLLEFPRKKKMFSSSSFYEEPGCLYPTVEEQVQLCRQIAESLSDDCNHKSKGANMFFKRVKKAEKWIVAQSNGTGGANESEPVNPESLSQLPYVRPRKQPKLKLLLDPRHIIDMQRLLSEGVDIVQHDAVSPEVCHNLVRDLNGPSGKGALLFARRKKKSEEWVVDEDKVRHLLGDRYPCRADEDPQVDSVVESVIRAAEAKVMRYPNAVPHVPVIRHLETPAPQEDPLLKYSVPKGWTSTSPEPAKLASAPVSRSMSFANFNASPRAWGAPSAAPVTVRPVRPPSLLLAGAH</sequence>
<evidence type="ECO:0000256" key="3">
    <source>
        <dbReference type="ARBA" id="ARBA00022553"/>
    </source>
</evidence>
<evidence type="ECO:0000313" key="5">
    <source>
        <dbReference type="EMBL" id="KAG8184606.1"/>
    </source>
</evidence>
<dbReference type="GO" id="GO:0032233">
    <property type="term" value="P:positive regulation of actin filament bundle assembly"/>
    <property type="evidence" value="ECO:0007669"/>
    <property type="project" value="TreeGrafter"/>
</dbReference>
<keyword evidence="6" id="KW-1185">Reference proteome</keyword>
<dbReference type="PANTHER" id="PTHR24217">
    <property type="entry name" value="PUTATIVE-RELATED"/>
    <property type="match status" value="1"/>
</dbReference>
<dbReference type="PANTHER" id="PTHR24217:SF0">
    <property type="entry name" value="PDZ DOMAIN-CONTAINING PROTEIN"/>
    <property type="match status" value="1"/>
</dbReference>
<evidence type="ECO:0000313" key="6">
    <source>
        <dbReference type="Proteomes" id="UP000827092"/>
    </source>
</evidence>
<dbReference type="InterPro" id="IPR051976">
    <property type="entry name" value="Synaptopodin_domain"/>
</dbReference>
<accession>A0AAV6UMY0</accession>